<dbReference type="PANTHER" id="PTHR48027">
    <property type="entry name" value="HETEROGENEOUS NUCLEAR RIBONUCLEOPROTEIN 87F-RELATED"/>
    <property type="match status" value="1"/>
</dbReference>
<dbReference type="Proteomes" id="UP000887568">
    <property type="component" value="Unplaced"/>
</dbReference>
<dbReference type="InterPro" id="IPR012677">
    <property type="entry name" value="Nucleotide-bd_a/b_plait_sf"/>
</dbReference>
<evidence type="ECO:0000256" key="2">
    <source>
        <dbReference type="PROSITE-ProRule" id="PRU00176"/>
    </source>
</evidence>
<dbReference type="InterPro" id="IPR052462">
    <property type="entry name" value="SLIRP/GR-RBP-like"/>
</dbReference>
<dbReference type="SUPFAM" id="SSF54928">
    <property type="entry name" value="RNA-binding domain, RBD"/>
    <property type="match status" value="1"/>
</dbReference>
<dbReference type="GO" id="GO:0003723">
    <property type="term" value="F:RNA binding"/>
    <property type="evidence" value="ECO:0007669"/>
    <property type="project" value="UniProtKB-UniRule"/>
</dbReference>
<evidence type="ECO:0000256" key="1">
    <source>
        <dbReference type="ARBA" id="ARBA00022884"/>
    </source>
</evidence>
<dbReference type="EnsemblMetazoa" id="XM_038216770.1">
    <property type="protein sequence ID" value="XP_038072698.1"/>
    <property type="gene ID" value="LOC119741099"/>
</dbReference>
<name>A0A914B941_PATMI</name>
<protein>
    <recommendedName>
        <fullName evidence="3">RRM domain-containing protein</fullName>
    </recommendedName>
</protein>
<dbReference type="RefSeq" id="XP_038072698.1">
    <property type="nucleotide sequence ID" value="XM_038216770.1"/>
</dbReference>
<dbReference type="GeneID" id="119741099"/>
<dbReference type="Gene3D" id="3.30.70.330">
    <property type="match status" value="1"/>
</dbReference>
<feature type="domain" description="RRM" evidence="3">
    <location>
        <begin position="11"/>
        <end position="95"/>
    </location>
</feature>
<dbReference type="PROSITE" id="PS50102">
    <property type="entry name" value="RRM"/>
    <property type="match status" value="1"/>
</dbReference>
<dbReference type="InterPro" id="IPR000504">
    <property type="entry name" value="RRM_dom"/>
</dbReference>
<accession>A0A914B941</accession>
<evidence type="ECO:0000313" key="5">
    <source>
        <dbReference type="Proteomes" id="UP000887568"/>
    </source>
</evidence>
<proteinExistence type="predicted"/>
<dbReference type="OrthoDB" id="6159137at2759"/>
<keyword evidence="1 2" id="KW-0694">RNA-binding</keyword>
<sequence length="110" mass="12353">MAARGAIRKVHEIFVSRLPWTAGTTELRDYFAQFGTIRTCRLNYDQKTGFSKGFAFVAFQSEDGVEKVLQQDQHVIDGQKVGVQRRQVEAAVSRLQISDVFSLDNDADAV</sequence>
<evidence type="ECO:0000313" key="4">
    <source>
        <dbReference type="EnsemblMetazoa" id="XP_038072698.1"/>
    </source>
</evidence>
<organism evidence="4 5">
    <name type="scientific">Patiria miniata</name>
    <name type="common">Bat star</name>
    <name type="synonym">Asterina miniata</name>
    <dbReference type="NCBI Taxonomy" id="46514"/>
    <lineage>
        <taxon>Eukaryota</taxon>
        <taxon>Metazoa</taxon>
        <taxon>Echinodermata</taxon>
        <taxon>Eleutherozoa</taxon>
        <taxon>Asterozoa</taxon>
        <taxon>Asteroidea</taxon>
        <taxon>Valvatacea</taxon>
        <taxon>Valvatida</taxon>
        <taxon>Asterinidae</taxon>
        <taxon>Patiria</taxon>
    </lineage>
</organism>
<reference evidence="4" key="1">
    <citation type="submission" date="2022-11" db="UniProtKB">
        <authorList>
            <consortium name="EnsemblMetazoa"/>
        </authorList>
    </citation>
    <scope>IDENTIFICATION</scope>
</reference>
<dbReference type="SMART" id="SM00360">
    <property type="entry name" value="RRM"/>
    <property type="match status" value="1"/>
</dbReference>
<dbReference type="FunFam" id="3.30.70.330:FF:000494">
    <property type="entry name" value="28 kDa ribonucleoprotein, chloroplastic"/>
    <property type="match status" value="1"/>
</dbReference>
<dbReference type="Pfam" id="PF00076">
    <property type="entry name" value="RRM_1"/>
    <property type="match status" value="1"/>
</dbReference>
<keyword evidence="5" id="KW-1185">Reference proteome</keyword>
<evidence type="ECO:0000259" key="3">
    <source>
        <dbReference type="PROSITE" id="PS50102"/>
    </source>
</evidence>
<dbReference type="InterPro" id="IPR035979">
    <property type="entry name" value="RBD_domain_sf"/>
</dbReference>
<dbReference type="AlphaFoldDB" id="A0A914B941"/>
<dbReference type="OMA" id="GFVMFSQ"/>